<evidence type="ECO:0000313" key="5">
    <source>
        <dbReference type="Proteomes" id="UP000051952"/>
    </source>
</evidence>
<dbReference type="GO" id="GO:0009190">
    <property type="term" value="P:cyclic nucleotide biosynthetic process"/>
    <property type="evidence" value="ECO:0007669"/>
    <property type="project" value="InterPro"/>
</dbReference>
<feature type="region of interest" description="Disordered" evidence="1">
    <location>
        <begin position="1936"/>
        <end position="2014"/>
    </location>
</feature>
<feature type="compositionally biased region" description="Polar residues" evidence="1">
    <location>
        <begin position="2314"/>
        <end position="2331"/>
    </location>
</feature>
<dbReference type="Proteomes" id="UP000051952">
    <property type="component" value="Unassembled WGS sequence"/>
</dbReference>
<accession>A0A0S4KGN6</accession>
<feature type="region of interest" description="Disordered" evidence="1">
    <location>
        <begin position="782"/>
        <end position="885"/>
    </location>
</feature>
<evidence type="ECO:0000256" key="2">
    <source>
        <dbReference type="SAM" id="SignalP"/>
    </source>
</evidence>
<feature type="region of interest" description="Disordered" evidence="1">
    <location>
        <begin position="377"/>
        <end position="438"/>
    </location>
</feature>
<feature type="region of interest" description="Disordered" evidence="1">
    <location>
        <begin position="2307"/>
        <end position="2364"/>
    </location>
</feature>
<feature type="chain" id="PRO_5006623231" evidence="2">
    <location>
        <begin position="17"/>
        <end position="2364"/>
    </location>
</feature>
<dbReference type="GO" id="GO:0035556">
    <property type="term" value="P:intracellular signal transduction"/>
    <property type="evidence" value="ECO:0007669"/>
    <property type="project" value="InterPro"/>
</dbReference>
<protein>
    <submittedName>
        <fullName evidence="4">Guanylate cyclase, putative</fullName>
    </submittedName>
</protein>
<feature type="compositionally biased region" description="Low complexity" evidence="1">
    <location>
        <begin position="1962"/>
        <end position="1972"/>
    </location>
</feature>
<dbReference type="Gene3D" id="3.30.70.1230">
    <property type="entry name" value="Nucleotide cyclase"/>
    <property type="match status" value="3"/>
</dbReference>
<name>A0A0S4KGN6_BODSA</name>
<dbReference type="InterPro" id="IPR001054">
    <property type="entry name" value="A/G_cyclase"/>
</dbReference>
<evidence type="ECO:0000256" key="1">
    <source>
        <dbReference type="SAM" id="MobiDB-lite"/>
    </source>
</evidence>
<dbReference type="OrthoDB" id="2021138at2759"/>
<dbReference type="PROSITE" id="PS50125">
    <property type="entry name" value="GUANYLATE_CYCLASE_2"/>
    <property type="match status" value="1"/>
</dbReference>
<dbReference type="SUPFAM" id="SSF55073">
    <property type="entry name" value="Nucleotide cyclase"/>
    <property type="match status" value="2"/>
</dbReference>
<evidence type="ECO:0000259" key="3">
    <source>
        <dbReference type="PROSITE" id="PS50125"/>
    </source>
</evidence>
<dbReference type="EMBL" id="CYKH01000544">
    <property type="protein sequence ID" value="CUI14142.1"/>
    <property type="molecule type" value="Genomic_DNA"/>
</dbReference>
<feature type="compositionally biased region" description="Polar residues" evidence="1">
    <location>
        <begin position="795"/>
        <end position="808"/>
    </location>
</feature>
<dbReference type="InterPro" id="IPR029787">
    <property type="entry name" value="Nucleotide_cyclase"/>
</dbReference>
<reference evidence="5" key="1">
    <citation type="submission" date="2015-09" db="EMBL/GenBank/DDBJ databases">
        <authorList>
            <consortium name="Pathogen Informatics"/>
        </authorList>
    </citation>
    <scope>NUCLEOTIDE SEQUENCE [LARGE SCALE GENOMIC DNA]</scope>
    <source>
        <strain evidence="5">Lake Konstanz</strain>
    </source>
</reference>
<organism evidence="4 5">
    <name type="scientific">Bodo saltans</name>
    <name type="common">Flagellated protozoan</name>
    <dbReference type="NCBI Taxonomy" id="75058"/>
    <lineage>
        <taxon>Eukaryota</taxon>
        <taxon>Discoba</taxon>
        <taxon>Euglenozoa</taxon>
        <taxon>Kinetoplastea</taxon>
        <taxon>Metakinetoplastina</taxon>
        <taxon>Eubodonida</taxon>
        <taxon>Bodonidae</taxon>
        <taxon>Bodo</taxon>
    </lineage>
</organism>
<feature type="compositionally biased region" description="Polar residues" evidence="1">
    <location>
        <begin position="2355"/>
        <end position="2364"/>
    </location>
</feature>
<feature type="region of interest" description="Disordered" evidence="1">
    <location>
        <begin position="699"/>
        <end position="762"/>
    </location>
</feature>
<feature type="compositionally biased region" description="Low complexity" evidence="1">
    <location>
        <begin position="399"/>
        <end position="410"/>
    </location>
</feature>
<keyword evidence="5" id="KW-1185">Reference proteome</keyword>
<proteinExistence type="predicted"/>
<feature type="domain" description="Guanylate cyclase" evidence="3">
    <location>
        <begin position="914"/>
        <end position="1086"/>
    </location>
</feature>
<keyword evidence="2" id="KW-0732">Signal</keyword>
<feature type="region of interest" description="Disordered" evidence="1">
    <location>
        <begin position="1733"/>
        <end position="1764"/>
    </location>
</feature>
<sequence>MFSIFFLLYFVPASIDYSLKKEYHFERDFTESFHISYSMIPHAKRYIPPSERPPNAPTKKEIDDLVADHIGGYTKREIKRLAEIHKHFVNFHYEPKNSDGGLIADDGTDPLFYYQSNLPLIQRLMVAQRVGLPQTEEVDESDDENDQDVESLAIGVEQRMQELKDGVSNNAYVAIEKGRLSKLIAIQKNVARNLQDTGAVVEQLQDNKDVFELDPEDRILGRGTTNLQLELLQTLLKFRRDQVNQLKRLMQCMSVKVSDMATALEQASPAPSAQRRGGANRARLAAHAVSAALRTGNSASKPRSENENDSAGDVDLELLTELANEVQYLRREQEYMYFRLYGIQKSPTGVTGPGALGNVDAKGGAASSPVARGLAGAMNAANGPASPVKGGAKGPSPAPTTSSQPARTATSPPPPPRAAGRGNTTAGDVQPIEQHPDYGNFLQRTEKKMRLEMEAIYQSMVEADSAKLFVHSTKGAETLKRLMKDVEDHKAMIETMHHHVVGIFESGRQAIKTCRVLEAHGLEQHDVTRLTRPMERAVATRGVKSHEGDPSPLGKALLSLESRDFAPALFSQAINAVEVFTGELVRVGDPISEDALDRSSYSIGYATEALRHLAVKCCGSILTVVSSLAPQGVSTECAEAILKLLRVLIPQWTEEAMTKLAIDAAEKNDDALTSRLSGALTDIKERNFDLRRLCARQSRGSSRHRSRNTSRGADSGGDVFLAGEPVPEAQSEEDLEEDDSPRLMSRGSTRSKQTPTPTFLPPPAAIVLCHQEVQCEIVRWQPPSARSDGSDDRTLQLSQRSGAGSPNASKRRSSTPQYARHHEVGEDAFTQTTVVARKGEASQTDESSFIGGGAGASPNANTALASRVGSAKPQNPSPLSSSLMSRPVSALRFTNPLVENDKGEKLPMIPKQGALVVISIAGIHRLWHECPSVMPSLMEAYITLLRDEMKSKRGIEIRMEDDALLAVFPLEVDALQWAVAVQHHCMYLPYPPELLSLAEASAVPHPSMLGGAVPTPSPLAFEEGRVASNTLDTAYLQQWTWRGFRLRIGLHSGSTCVPRDESGPQAPGPDEIDVGGSHVAFAAKMGLWAPAGSIVASSSFTQAVEAQLGANAHLQSLASTLSFIKWEEVPAPLDDRDIGDNKTSDALEAIVCVVPDVLKHRGAVALTALGEDVDDQNHDGKASEPHPPLGSMVQRWACGFMDQVNSVHRGRLAKLAFVLVEIETSKHFPHYNATMIANASKQLIDQIVSVAEKRGGACFAVTNATVVVTFESPIVAAQYALYLQLEALQFSAYPHELLLIPACKELYEDSGLTWRGLKVRSVGHFGPAGVVLRHLANRQLEYFGESMICANELSQSAPFGCFSCSNAFFNEVAVCLDVLEDPVVLECSTAELTFVLPRFLFRREAAIRAYLEFPERTKATPSFPGHTFQLGGYEEKKTQPEYATGIKTNGDVHAMRKGADTYGILAVTQHSLLDLWKEEESLREAFELRLVAAIEEADASGGGRVGKRLPTRRDCRNDILALASMATSTVESIVTHQYGGFVAAESKAAFLTNVFVFPNMGSASLCAMHLQEVVSKQLQSHVPDSLKERLDRVFSAETGQIVMEGVRVGCALHSGAVHLVHSAGCRQWAYYGPALHQAAAVASTFACSGETLITSMGLKSLKQCGPSELDGADSESYLSTEVVVQPLLAQMLPPGDDAPRLVGELAETNLTSILPSSHSERLIYFLRRSNGSEESADGANAAKRQPSAADSDEHRAKRKARQRQMQSKYGFLSLHQLRDISSSAARFPTLATDAKLDEPSSDKPAYLWSASLAQKLYRTAWRVVTKASRVMGYPLDFDIDPVSFDAPLREATNQTSKLVAALVAGDDRVDFSDVLDMRSVLDDASAAVLQRCDESLQQVLIALGTRLDKPLAMHRTMQSAIIIPPSEKDDSALYKGTDVGPGKRVTPLASASSRPASRERSMTPNTPTSMTPLGGPTGVSVGTENPRFVSAGRRPNSRQRGSTPVLRLEQGTQPSPADVPAIVAMALPSALMVQEHHHWATPASLFRPGIGVDIATMRIKERRIIELEREVERLHDESRALIVSSANTALDPARLFGGTTSFAALARAASAGAEGGRLTPTTAEAERSAMLLGKMVDWQQSRRGNSSKPLSLPPLEATSVLHSTSHSRPPSTLDPNVSGVGLIDDDGVDFSVQGPLPGAAKGLSVGKTLQHEGDRALVEVEGEGQNQSSYLSSVAANYSNAQPQHGTMSFTRHIPPSSRQHWRHTSPLAPLQSSYTTTFQRDGGFLLSGEMTSKMDLVAPFSSVAGAMRKPTSKPKTATIPSQGKRSSASHATHIPPHSAATPDPYTQHEYETAPQVQRPQSGD</sequence>
<gene>
    <name evidence="4" type="ORF">BSAL_71155</name>
</gene>
<dbReference type="VEuPathDB" id="TriTrypDB:BSAL_71155"/>
<evidence type="ECO:0000313" key="4">
    <source>
        <dbReference type="EMBL" id="CUI14142.1"/>
    </source>
</evidence>
<feature type="compositionally biased region" description="Acidic residues" evidence="1">
    <location>
        <begin position="730"/>
        <end position="739"/>
    </location>
</feature>
<feature type="signal peptide" evidence="2">
    <location>
        <begin position="1"/>
        <end position="16"/>
    </location>
</feature>